<name>R7WB09_AEGTA</name>
<reference evidence="2" key="1">
    <citation type="submission" date="2015-06" db="UniProtKB">
        <authorList>
            <consortium name="EnsemblPlants"/>
        </authorList>
    </citation>
    <scope>IDENTIFICATION</scope>
</reference>
<dbReference type="EnsemblPlants" id="EMT18883">
    <property type="protein sequence ID" value="EMT18883"/>
    <property type="gene ID" value="F775_04049"/>
</dbReference>
<sequence length="146" mass="16602">MNCGFMISDEDIPTILPFPPHDVDQQIAAKKKSNDEIRIGPIIRARAKLIKQHVNLVLIDSDYFINENCLLPKSLCVCILRFMREEGIARGNEELKQLEQDVVIMHMDAREEREDGDQHEEEDTTQEATYGAPPSACAPYTYGLRA</sequence>
<proteinExistence type="predicted"/>
<evidence type="ECO:0000256" key="1">
    <source>
        <dbReference type="SAM" id="MobiDB-lite"/>
    </source>
</evidence>
<organism evidence="2">
    <name type="scientific">Aegilops tauschii</name>
    <name type="common">Tausch's goatgrass</name>
    <name type="synonym">Aegilops squarrosa</name>
    <dbReference type="NCBI Taxonomy" id="37682"/>
    <lineage>
        <taxon>Eukaryota</taxon>
        <taxon>Viridiplantae</taxon>
        <taxon>Streptophyta</taxon>
        <taxon>Embryophyta</taxon>
        <taxon>Tracheophyta</taxon>
        <taxon>Spermatophyta</taxon>
        <taxon>Magnoliopsida</taxon>
        <taxon>Liliopsida</taxon>
        <taxon>Poales</taxon>
        <taxon>Poaceae</taxon>
        <taxon>BOP clade</taxon>
        <taxon>Pooideae</taxon>
        <taxon>Triticodae</taxon>
        <taxon>Triticeae</taxon>
        <taxon>Triticinae</taxon>
        <taxon>Aegilops</taxon>
    </lineage>
</organism>
<feature type="compositionally biased region" description="Acidic residues" evidence="1">
    <location>
        <begin position="114"/>
        <end position="125"/>
    </location>
</feature>
<feature type="region of interest" description="Disordered" evidence="1">
    <location>
        <begin position="110"/>
        <end position="146"/>
    </location>
</feature>
<dbReference type="AlphaFoldDB" id="R7WB09"/>
<evidence type="ECO:0000313" key="2">
    <source>
        <dbReference type="EnsemblPlants" id="EMT18883"/>
    </source>
</evidence>
<accession>R7WB09</accession>
<protein>
    <submittedName>
        <fullName evidence="2">Uncharacterized protein</fullName>
    </submittedName>
</protein>